<reference evidence="2" key="1">
    <citation type="submission" date="2022-08" db="EMBL/GenBank/DDBJ databases">
        <authorList>
            <person name="Gutierrez-Valencia J."/>
        </authorList>
    </citation>
    <scope>NUCLEOTIDE SEQUENCE</scope>
</reference>
<evidence type="ECO:0000313" key="3">
    <source>
        <dbReference type="Proteomes" id="UP001154282"/>
    </source>
</evidence>
<evidence type="ECO:0000256" key="1">
    <source>
        <dbReference type="SAM" id="MobiDB-lite"/>
    </source>
</evidence>
<feature type="non-terminal residue" evidence="2">
    <location>
        <position position="51"/>
    </location>
</feature>
<dbReference type="Proteomes" id="UP001154282">
    <property type="component" value="Unassembled WGS sequence"/>
</dbReference>
<feature type="compositionally biased region" description="Basic residues" evidence="1">
    <location>
        <begin position="1"/>
        <end position="12"/>
    </location>
</feature>
<name>A0AAV0LMH9_9ROSI</name>
<dbReference type="EMBL" id="CAMGYJ010000006">
    <property type="protein sequence ID" value="CAI0435331.1"/>
    <property type="molecule type" value="Genomic_DNA"/>
</dbReference>
<dbReference type="AlphaFoldDB" id="A0AAV0LMH9"/>
<keyword evidence="3" id="KW-1185">Reference proteome</keyword>
<protein>
    <submittedName>
        <fullName evidence="2">Uncharacterized protein</fullName>
    </submittedName>
</protein>
<feature type="region of interest" description="Disordered" evidence="1">
    <location>
        <begin position="1"/>
        <end position="25"/>
    </location>
</feature>
<proteinExistence type="predicted"/>
<comment type="caution">
    <text evidence="2">The sequence shown here is derived from an EMBL/GenBank/DDBJ whole genome shotgun (WGS) entry which is preliminary data.</text>
</comment>
<sequence>MVTPKKGMRPRRTPGGTVATDGDSAGDLRGSSNITKFDRFSKFVLSVGCLL</sequence>
<organism evidence="2 3">
    <name type="scientific">Linum tenue</name>
    <dbReference type="NCBI Taxonomy" id="586396"/>
    <lineage>
        <taxon>Eukaryota</taxon>
        <taxon>Viridiplantae</taxon>
        <taxon>Streptophyta</taxon>
        <taxon>Embryophyta</taxon>
        <taxon>Tracheophyta</taxon>
        <taxon>Spermatophyta</taxon>
        <taxon>Magnoliopsida</taxon>
        <taxon>eudicotyledons</taxon>
        <taxon>Gunneridae</taxon>
        <taxon>Pentapetalae</taxon>
        <taxon>rosids</taxon>
        <taxon>fabids</taxon>
        <taxon>Malpighiales</taxon>
        <taxon>Linaceae</taxon>
        <taxon>Linum</taxon>
    </lineage>
</organism>
<evidence type="ECO:0000313" key="2">
    <source>
        <dbReference type="EMBL" id="CAI0435331.1"/>
    </source>
</evidence>
<gene>
    <name evidence="2" type="ORF">LITE_LOCUS24664</name>
</gene>
<accession>A0AAV0LMH9</accession>